<dbReference type="AlphaFoldDB" id="A0A4Q7LCS0"/>
<dbReference type="Proteomes" id="UP000293433">
    <property type="component" value="Unassembled WGS sequence"/>
</dbReference>
<dbReference type="InterPro" id="IPR011761">
    <property type="entry name" value="ATP-grasp"/>
</dbReference>
<keyword evidence="3" id="KW-0436">Ligase</keyword>
<evidence type="ECO:0000259" key="2">
    <source>
        <dbReference type="PROSITE" id="PS50975"/>
    </source>
</evidence>
<protein>
    <submittedName>
        <fullName evidence="3">Putative ATP-grasp superfamily ATP-dependent carboligase</fullName>
    </submittedName>
</protein>
<evidence type="ECO:0000256" key="1">
    <source>
        <dbReference type="PROSITE-ProRule" id="PRU00409"/>
    </source>
</evidence>
<organism evidence="3 4">
    <name type="scientific">Sphaerotilus mobilis</name>
    <dbReference type="NCBI Taxonomy" id="47994"/>
    <lineage>
        <taxon>Bacteria</taxon>
        <taxon>Pseudomonadati</taxon>
        <taxon>Pseudomonadota</taxon>
        <taxon>Betaproteobacteria</taxon>
        <taxon>Burkholderiales</taxon>
        <taxon>Sphaerotilaceae</taxon>
        <taxon>Sphaerotilus</taxon>
    </lineage>
</organism>
<keyword evidence="1" id="KW-0547">Nucleotide-binding</keyword>
<keyword evidence="1" id="KW-0067">ATP-binding</keyword>
<accession>A0A4Q7LCS0</accession>
<dbReference type="EMBL" id="SGWV01000011">
    <property type="protein sequence ID" value="RZS52186.1"/>
    <property type="molecule type" value="Genomic_DNA"/>
</dbReference>
<dbReference type="Pfam" id="PF02655">
    <property type="entry name" value="ATP-grasp_3"/>
    <property type="match status" value="1"/>
</dbReference>
<comment type="caution">
    <text evidence="3">The sequence shown here is derived from an EMBL/GenBank/DDBJ whole genome shotgun (WGS) entry which is preliminary data.</text>
</comment>
<reference evidence="3 4" key="1">
    <citation type="submission" date="2019-02" db="EMBL/GenBank/DDBJ databases">
        <title>Genomic Encyclopedia of Type Strains, Phase IV (KMG-IV): sequencing the most valuable type-strain genomes for metagenomic binning, comparative biology and taxonomic classification.</title>
        <authorList>
            <person name="Goeker M."/>
        </authorList>
    </citation>
    <scope>NUCLEOTIDE SEQUENCE [LARGE SCALE GENOMIC DNA]</scope>
    <source>
        <strain evidence="3 4">DSM 10617</strain>
    </source>
</reference>
<dbReference type="SUPFAM" id="SSF56059">
    <property type="entry name" value="Glutathione synthetase ATP-binding domain-like"/>
    <property type="match status" value="1"/>
</dbReference>
<evidence type="ECO:0000313" key="4">
    <source>
        <dbReference type="Proteomes" id="UP000293433"/>
    </source>
</evidence>
<dbReference type="PROSITE" id="PS50975">
    <property type="entry name" value="ATP_GRASP"/>
    <property type="match status" value="1"/>
</dbReference>
<dbReference type="OrthoDB" id="5572734at2"/>
<dbReference type="InterPro" id="IPR003806">
    <property type="entry name" value="ATP-grasp_PylC-type"/>
</dbReference>
<gene>
    <name evidence="3" type="ORF">EV685_3376</name>
</gene>
<dbReference type="Gene3D" id="3.30.470.20">
    <property type="entry name" value="ATP-grasp fold, B domain"/>
    <property type="match status" value="1"/>
</dbReference>
<keyword evidence="4" id="KW-1185">Reference proteome</keyword>
<dbReference type="GO" id="GO:0016874">
    <property type="term" value="F:ligase activity"/>
    <property type="evidence" value="ECO:0007669"/>
    <property type="project" value="UniProtKB-KW"/>
</dbReference>
<sequence>MTAPASGLLVVAGLSVRALAQAARRDGYDVIGLDLFGDADTRSACRHWLPLALAEGTAPGVWQVDAASLRAAWQQACRWAAAQGLGAPLGLWLASGFAREGAELGDLPLLGTAASDIAVLRDPARFFGALKALGVEHPPVSLRPVTAPGWLRKDLAACGGAHVMPAEQAGVDAKPAAASVYWQQRLLGESMSLTLIGCASDHAEDGGHAALLGLNRLLTHADAVDRRSGAAHAHGHGGVIGPLPWVGGQQAPLQALADRLVRRFRLRGLVGIDLLLVAGRWQVLEVNPRPTASLVLYGALQADLAGGTWDGPGAGLVRAHLQAVRDDRSPDARMLADWRGSNSLRLRGCELVRSPRSGTLSAAGVARLQAQAATLGLHDLPALPQDLQAGAPVCSVQVVAASAQADVALVRRLLERRVAAAQALLFDAPEPTRPSESPESSTEIAA</sequence>
<evidence type="ECO:0000313" key="3">
    <source>
        <dbReference type="EMBL" id="RZS52186.1"/>
    </source>
</evidence>
<dbReference type="RefSeq" id="WP_130483182.1">
    <property type="nucleotide sequence ID" value="NZ_SGWV01000011.1"/>
</dbReference>
<proteinExistence type="predicted"/>
<dbReference type="GO" id="GO:0005524">
    <property type="term" value="F:ATP binding"/>
    <property type="evidence" value="ECO:0007669"/>
    <property type="project" value="UniProtKB-UniRule"/>
</dbReference>
<feature type="domain" description="ATP-grasp" evidence="2">
    <location>
        <begin position="253"/>
        <end position="325"/>
    </location>
</feature>
<name>A0A4Q7LCS0_9BURK</name>
<dbReference type="GO" id="GO:0046872">
    <property type="term" value="F:metal ion binding"/>
    <property type="evidence" value="ECO:0007669"/>
    <property type="project" value="InterPro"/>
</dbReference>